<dbReference type="RefSeq" id="WP_392394022.1">
    <property type="nucleotide sequence ID" value="NZ_JAURTK010000003.1"/>
</dbReference>
<dbReference type="EMBL" id="JAURTK010000003">
    <property type="protein sequence ID" value="MDP9647910.1"/>
    <property type="molecule type" value="Genomic_DNA"/>
</dbReference>
<evidence type="ECO:0000256" key="3">
    <source>
        <dbReference type="ARBA" id="ARBA00023163"/>
    </source>
</evidence>
<evidence type="ECO:0000256" key="1">
    <source>
        <dbReference type="ARBA" id="ARBA00023015"/>
    </source>
</evidence>
<name>A0AB73ID08_9BURK</name>
<reference evidence="5" key="1">
    <citation type="submission" date="2023-07" db="EMBL/GenBank/DDBJ databases">
        <title>Sorghum-associated microbial communities from plants grown in Nebraska, USA.</title>
        <authorList>
            <person name="Schachtman D."/>
        </authorList>
    </citation>
    <scope>NUCLEOTIDE SEQUENCE</scope>
    <source>
        <strain evidence="5">DS1061</strain>
    </source>
</reference>
<keyword evidence="1" id="KW-0805">Transcription regulation</keyword>
<keyword evidence="2 5" id="KW-0238">DNA-binding</keyword>
<dbReference type="SUPFAM" id="SSF46785">
    <property type="entry name" value="Winged helix' DNA-binding domain"/>
    <property type="match status" value="1"/>
</dbReference>
<feature type="domain" description="HTH hxlR-type" evidence="4">
    <location>
        <begin position="12"/>
        <end position="109"/>
    </location>
</feature>
<evidence type="ECO:0000313" key="5">
    <source>
        <dbReference type="EMBL" id="MDP9647910.1"/>
    </source>
</evidence>
<dbReference type="PANTHER" id="PTHR33204:SF18">
    <property type="entry name" value="TRANSCRIPTIONAL REGULATORY PROTEIN"/>
    <property type="match status" value="1"/>
</dbReference>
<evidence type="ECO:0000256" key="2">
    <source>
        <dbReference type="ARBA" id="ARBA00023125"/>
    </source>
</evidence>
<dbReference type="Proteomes" id="UP001229486">
    <property type="component" value="Unassembled WGS sequence"/>
</dbReference>
<dbReference type="InterPro" id="IPR002577">
    <property type="entry name" value="HTH_HxlR"/>
</dbReference>
<organism evidence="5 6">
    <name type="scientific">Paraburkholderia caledonica</name>
    <dbReference type="NCBI Taxonomy" id="134536"/>
    <lineage>
        <taxon>Bacteria</taxon>
        <taxon>Pseudomonadati</taxon>
        <taxon>Pseudomonadota</taxon>
        <taxon>Betaproteobacteria</taxon>
        <taxon>Burkholderiales</taxon>
        <taxon>Burkholderiaceae</taxon>
        <taxon>Paraburkholderia</taxon>
    </lineage>
</organism>
<gene>
    <name evidence="5" type="ORF">J2793_003356</name>
</gene>
<dbReference type="GO" id="GO:0003677">
    <property type="term" value="F:DNA binding"/>
    <property type="evidence" value="ECO:0007669"/>
    <property type="project" value="UniProtKB-KW"/>
</dbReference>
<comment type="caution">
    <text evidence="5">The sequence shown here is derived from an EMBL/GenBank/DDBJ whole genome shotgun (WGS) entry which is preliminary data.</text>
</comment>
<dbReference type="Pfam" id="PF01638">
    <property type="entry name" value="HxlR"/>
    <property type="match status" value="1"/>
</dbReference>
<dbReference type="InterPro" id="IPR036390">
    <property type="entry name" value="WH_DNA-bd_sf"/>
</dbReference>
<dbReference type="Gene3D" id="1.10.10.10">
    <property type="entry name" value="Winged helix-like DNA-binding domain superfamily/Winged helix DNA-binding domain"/>
    <property type="match status" value="1"/>
</dbReference>
<sequence>MAARKSLADSSCPVARAIDIVGDRWALLIVRDAFDGVRRFGQFQESLDIARNILTDRLRRLVEAGVLEVVAASDGSAYQEYILTPKGEALFPVIVTLRQWGEGNLFGRGEKRSQLIDRASGRPVPKVAIRSADGGALAPADTFVKKVAARV</sequence>
<evidence type="ECO:0000313" key="6">
    <source>
        <dbReference type="Proteomes" id="UP001229486"/>
    </source>
</evidence>
<dbReference type="PANTHER" id="PTHR33204">
    <property type="entry name" value="TRANSCRIPTIONAL REGULATOR, MARR FAMILY"/>
    <property type="match status" value="1"/>
</dbReference>
<dbReference type="InterPro" id="IPR036388">
    <property type="entry name" value="WH-like_DNA-bd_sf"/>
</dbReference>
<keyword evidence="3" id="KW-0804">Transcription</keyword>
<proteinExistence type="predicted"/>
<protein>
    <submittedName>
        <fullName evidence="5">DNA-binding HxlR family transcriptional regulator</fullName>
    </submittedName>
</protein>
<evidence type="ECO:0000259" key="4">
    <source>
        <dbReference type="PROSITE" id="PS51118"/>
    </source>
</evidence>
<dbReference type="AlphaFoldDB" id="A0AB73ID08"/>
<accession>A0AB73ID08</accession>
<dbReference type="PROSITE" id="PS51118">
    <property type="entry name" value="HTH_HXLR"/>
    <property type="match status" value="1"/>
</dbReference>